<sequence length="201" mass="20976">MTTPPGPPPPPYGQGPYGQGPYGPPPGQPYPPPPPQPYSTPAGYSPPPPPPAKRKNRLWLILGLVGLVLLLLIAAVVVVAYFLVGRGTVTANNVEVGDCLAEMPDGTRVLTVRTIDCAESHAGEVFAMLTMPDGDFPGQTALEEFSDGCGPALATYAPAAIEDPSVGVYVLYPTEETWGQGDRVVTCIATVDPPRTGTLKG</sequence>
<proteinExistence type="predicted"/>
<organism evidence="4 5">
    <name type="scientific">[Mycobacterium] manitobense</name>
    <dbReference type="NCBI Taxonomy" id="190147"/>
    <lineage>
        <taxon>Bacteria</taxon>
        <taxon>Bacillati</taxon>
        <taxon>Actinomycetota</taxon>
        <taxon>Actinomycetes</taxon>
        <taxon>Mycobacteriales</taxon>
        <taxon>Mycobacteriaceae</taxon>
        <taxon>Mycolicibacterium</taxon>
    </lineage>
</organism>
<feature type="region of interest" description="Disordered" evidence="1">
    <location>
        <begin position="1"/>
        <end position="50"/>
    </location>
</feature>
<keyword evidence="2" id="KW-0812">Transmembrane</keyword>
<dbReference type="InterPro" id="IPR026004">
    <property type="entry name" value="Septum_form"/>
</dbReference>
<evidence type="ECO:0000259" key="3">
    <source>
        <dbReference type="Pfam" id="PF13845"/>
    </source>
</evidence>
<feature type="compositionally biased region" description="Pro residues" evidence="1">
    <location>
        <begin position="1"/>
        <end position="13"/>
    </location>
</feature>
<feature type="domain" description="Septum formation-related" evidence="3">
    <location>
        <begin position="97"/>
        <end position="187"/>
    </location>
</feature>
<reference evidence="4" key="2">
    <citation type="journal article" date="2022" name="BMC Genomics">
        <title>Comparative genome analysis of mycobacteria focusing on tRNA and non-coding RNA.</title>
        <authorList>
            <person name="Behra P.R.K."/>
            <person name="Pettersson B.M.F."/>
            <person name="Ramesh M."/>
            <person name="Das S."/>
            <person name="Dasgupta S."/>
            <person name="Kirsebom L.A."/>
        </authorList>
    </citation>
    <scope>NUCLEOTIDE SEQUENCE</scope>
    <source>
        <strain evidence="4">DSM 44615</strain>
    </source>
</reference>
<gene>
    <name evidence="4" type="ORF">H7I41_09970</name>
</gene>
<comment type="caution">
    <text evidence="4">The sequence shown here is derived from an EMBL/GenBank/DDBJ whole genome shotgun (WGS) entry which is preliminary data.</text>
</comment>
<evidence type="ECO:0000313" key="5">
    <source>
        <dbReference type="Proteomes" id="UP001140293"/>
    </source>
</evidence>
<reference evidence="4" key="1">
    <citation type="submission" date="2020-07" db="EMBL/GenBank/DDBJ databases">
        <authorList>
            <person name="Pettersson B.M.F."/>
            <person name="Behra P.R.K."/>
            <person name="Ramesh M."/>
            <person name="Das S."/>
            <person name="Dasgupta S."/>
            <person name="Kirsebom L.A."/>
        </authorList>
    </citation>
    <scope>NUCLEOTIDE SEQUENCE</scope>
    <source>
        <strain evidence="4">DSM 44615</strain>
    </source>
</reference>
<dbReference type="AlphaFoldDB" id="A0A9X2Y941"/>
<accession>A0A9X2Y941</accession>
<feature type="transmembrane region" description="Helical" evidence="2">
    <location>
        <begin position="58"/>
        <end position="84"/>
    </location>
</feature>
<evidence type="ECO:0000256" key="1">
    <source>
        <dbReference type="SAM" id="MobiDB-lite"/>
    </source>
</evidence>
<dbReference type="Pfam" id="PF13845">
    <property type="entry name" value="Septum_form"/>
    <property type="match status" value="1"/>
</dbReference>
<evidence type="ECO:0000313" key="4">
    <source>
        <dbReference type="EMBL" id="MCV7170242.1"/>
    </source>
</evidence>
<keyword evidence="5" id="KW-1185">Reference proteome</keyword>
<dbReference type="Proteomes" id="UP001140293">
    <property type="component" value="Unassembled WGS sequence"/>
</dbReference>
<dbReference type="EMBL" id="JACKSJ010000077">
    <property type="protein sequence ID" value="MCV7170242.1"/>
    <property type="molecule type" value="Genomic_DNA"/>
</dbReference>
<name>A0A9X2Y941_9MYCO</name>
<evidence type="ECO:0000256" key="2">
    <source>
        <dbReference type="SAM" id="Phobius"/>
    </source>
</evidence>
<dbReference type="RefSeq" id="WP_264012435.1">
    <property type="nucleotide sequence ID" value="NZ_JACKSJ010000077.1"/>
</dbReference>
<protein>
    <submittedName>
        <fullName evidence="4">Septum formation family protein</fullName>
    </submittedName>
</protein>
<feature type="compositionally biased region" description="Pro residues" evidence="1">
    <location>
        <begin position="22"/>
        <end position="50"/>
    </location>
</feature>
<keyword evidence="2" id="KW-0472">Membrane</keyword>
<keyword evidence="2" id="KW-1133">Transmembrane helix</keyword>